<gene>
    <name evidence="1" type="primary">jg26795</name>
    <name evidence="1" type="ORF">PAEG_LOCUS24082</name>
</gene>
<name>A0A8S4S8S5_9NEOP</name>
<evidence type="ECO:0000313" key="2">
    <source>
        <dbReference type="Proteomes" id="UP000838756"/>
    </source>
</evidence>
<reference evidence="1" key="1">
    <citation type="submission" date="2022-03" db="EMBL/GenBank/DDBJ databases">
        <authorList>
            <person name="Lindestad O."/>
        </authorList>
    </citation>
    <scope>NUCLEOTIDE SEQUENCE</scope>
</reference>
<sequence length="171" mass="19405">MCALTCISSRDFRNRVACRNSAALNVTRGEISGQCADRGVRGYTDEKWSRALLTATDSRAFAAHFASQPDTDTIGNQPSDSRFQALFLSLLYQLSFANTLSNQPVYQLQYNDKFISYIANDCVLCFEPYGMLNFGVELYHMVYTEPPIWSLIELISHPEPIKIEKKSLRQE</sequence>
<organism evidence="1 2">
    <name type="scientific">Pararge aegeria aegeria</name>
    <dbReference type="NCBI Taxonomy" id="348720"/>
    <lineage>
        <taxon>Eukaryota</taxon>
        <taxon>Metazoa</taxon>
        <taxon>Ecdysozoa</taxon>
        <taxon>Arthropoda</taxon>
        <taxon>Hexapoda</taxon>
        <taxon>Insecta</taxon>
        <taxon>Pterygota</taxon>
        <taxon>Neoptera</taxon>
        <taxon>Endopterygota</taxon>
        <taxon>Lepidoptera</taxon>
        <taxon>Glossata</taxon>
        <taxon>Ditrysia</taxon>
        <taxon>Papilionoidea</taxon>
        <taxon>Nymphalidae</taxon>
        <taxon>Satyrinae</taxon>
        <taxon>Satyrini</taxon>
        <taxon>Parargina</taxon>
        <taxon>Pararge</taxon>
    </lineage>
</organism>
<keyword evidence="2" id="KW-1185">Reference proteome</keyword>
<evidence type="ECO:0000313" key="1">
    <source>
        <dbReference type="EMBL" id="CAH2262116.1"/>
    </source>
</evidence>
<dbReference type="AlphaFoldDB" id="A0A8S4S8S5"/>
<dbReference type="EMBL" id="CAKXAJ010026211">
    <property type="protein sequence ID" value="CAH2262116.1"/>
    <property type="molecule type" value="Genomic_DNA"/>
</dbReference>
<accession>A0A8S4S8S5</accession>
<comment type="caution">
    <text evidence="1">The sequence shown here is derived from an EMBL/GenBank/DDBJ whole genome shotgun (WGS) entry which is preliminary data.</text>
</comment>
<protein>
    <submittedName>
        <fullName evidence="1">Jg26795 protein</fullName>
    </submittedName>
</protein>
<proteinExistence type="predicted"/>
<dbReference type="Proteomes" id="UP000838756">
    <property type="component" value="Unassembled WGS sequence"/>
</dbReference>